<evidence type="ECO:0000313" key="2">
    <source>
        <dbReference type="Proteomes" id="UP001597036"/>
    </source>
</evidence>
<dbReference type="RefSeq" id="WP_377939181.1">
    <property type="nucleotide sequence ID" value="NZ_JBHTHQ010000021.1"/>
</dbReference>
<dbReference type="InterPro" id="IPR023214">
    <property type="entry name" value="HAD_sf"/>
</dbReference>
<reference evidence="2" key="1">
    <citation type="journal article" date="2019" name="Int. J. Syst. Evol. Microbiol.">
        <title>The Global Catalogue of Microorganisms (GCM) 10K type strain sequencing project: providing services to taxonomists for standard genome sequencing and annotation.</title>
        <authorList>
            <consortium name="The Broad Institute Genomics Platform"/>
            <consortium name="The Broad Institute Genome Sequencing Center for Infectious Disease"/>
            <person name="Wu L."/>
            <person name="Ma J."/>
        </authorList>
    </citation>
    <scope>NUCLEOTIDE SEQUENCE [LARGE SCALE GENOMIC DNA]</scope>
    <source>
        <strain evidence="2">CCM 8604</strain>
    </source>
</reference>
<dbReference type="Pfam" id="PF13344">
    <property type="entry name" value="Hydrolase_6"/>
    <property type="match status" value="1"/>
</dbReference>
<dbReference type="Proteomes" id="UP001597036">
    <property type="component" value="Unassembled WGS sequence"/>
</dbReference>
<dbReference type="Gene3D" id="3.40.50.1000">
    <property type="entry name" value="HAD superfamily/HAD-like"/>
    <property type="match status" value="2"/>
</dbReference>
<dbReference type="NCBIfam" id="TIGR01460">
    <property type="entry name" value="HAD-SF-IIA"/>
    <property type="match status" value="1"/>
</dbReference>
<dbReference type="SUPFAM" id="SSF56784">
    <property type="entry name" value="HAD-like"/>
    <property type="match status" value="1"/>
</dbReference>
<dbReference type="Pfam" id="PF13242">
    <property type="entry name" value="Hydrolase_like"/>
    <property type="match status" value="1"/>
</dbReference>
<dbReference type="PANTHER" id="PTHR19288:SF95">
    <property type="entry name" value="D-GLYCEROL 3-PHOSPHATE PHOSPHATASE"/>
    <property type="match status" value="1"/>
</dbReference>
<dbReference type="InterPro" id="IPR036412">
    <property type="entry name" value="HAD-like_sf"/>
</dbReference>
<dbReference type="PANTHER" id="PTHR19288">
    <property type="entry name" value="4-NITROPHENYLPHOSPHATASE-RELATED"/>
    <property type="match status" value="1"/>
</dbReference>
<sequence>MLALLDLDGVVYRGANPVENAANGISQAAQLGMRIAYTTNNPSRYPDTVAQQISSFGVTASGSDVITSAMVSAAMLRERLTPGSKVLVVGKDHLKTELENVGLVIVDSADEKPDVVIQSWFPEISWSILAQASYAIENGAQYFVTNRDMTIPREQGIAPGNGALQLSVIATTGHEPIASAGKPEAAMYHQARKLFSPTEDMVETHDCLPVGDRLDTDIEAANRGGYDSAVVLTGVANAQQIIQAKPILRPTYICADLLGLSQKQPEVVHNDNVFVCENAQAWVEDAALRVSINDQSATEPISSLHALRAAASAAWEAVDQHRVGSAEELAIPEFAQRLS</sequence>
<dbReference type="GO" id="GO:0016787">
    <property type="term" value="F:hydrolase activity"/>
    <property type="evidence" value="ECO:0007669"/>
    <property type="project" value="UniProtKB-KW"/>
</dbReference>
<evidence type="ECO:0000313" key="1">
    <source>
        <dbReference type="EMBL" id="MFD0704793.1"/>
    </source>
</evidence>
<protein>
    <submittedName>
        <fullName evidence="1">HAD-IIA family hydrolase</fullName>
    </submittedName>
</protein>
<proteinExistence type="predicted"/>
<name>A0ABW2Y4Y5_9BIFI</name>
<comment type="caution">
    <text evidence="1">The sequence shown here is derived from an EMBL/GenBank/DDBJ whole genome shotgun (WGS) entry which is preliminary data.</text>
</comment>
<accession>A0ABW2Y4Y5</accession>
<gene>
    <name evidence="1" type="ORF">ACFQY8_03395</name>
</gene>
<keyword evidence="2" id="KW-1185">Reference proteome</keyword>
<organism evidence="1 2">
    <name type="scientific">Alloscardovia venturai</name>
    <dbReference type="NCBI Taxonomy" id="1769421"/>
    <lineage>
        <taxon>Bacteria</taxon>
        <taxon>Bacillati</taxon>
        <taxon>Actinomycetota</taxon>
        <taxon>Actinomycetes</taxon>
        <taxon>Bifidobacteriales</taxon>
        <taxon>Bifidobacteriaceae</taxon>
        <taxon>Alloscardovia</taxon>
    </lineage>
</organism>
<keyword evidence="1" id="KW-0378">Hydrolase</keyword>
<dbReference type="EMBL" id="JBHTHQ010000021">
    <property type="protein sequence ID" value="MFD0704793.1"/>
    <property type="molecule type" value="Genomic_DNA"/>
</dbReference>
<dbReference type="InterPro" id="IPR006357">
    <property type="entry name" value="HAD-SF_hydro_IIA"/>
</dbReference>